<name>A0A6M9PZT9_9BURK</name>
<dbReference type="InterPro" id="IPR046581">
    <property type="entry name" value="DUF6641"/>
</dbReference>
<protein>
    <submittedName>
        <fullName evidence="1">Uncharacterized protein</fullName>
    </submittedName>
</protein>
<accession>A0A6M9PZT9</accession>
<dbReference type="Proteomes" id="UP000503312">
    <property type="component" value="Chromosome"/>
</dbReference>
<evidence type="ECO:0000313" key="2">
    <source>
        <dbReference type="Proteomes" id="UP000503312"/>
    </source>
</evidence>
<dbReference type="EMBL" id="CP028942">
    <property type="protein sequence ID" value="QKM65771.1"/>
    <property type="molecule type" value="Genomic_DNA"/>
</dbReference>
<proteinExistence type="predicted"/>
<sequence>MSALNSLKLVTSRKHQTVAPIVHRRNKLCAKLDEQLLLCEAQKAGNTYAPKRLKTFVNKQTGERMTAEVTKRIKEWFWVSDTGKINLAVKYGAKTLTLNKKTKANAIELSTGDELINTLKSLKVAVLNGELDEAISEVSEATRMAFGK</sequence>
<organism evidence="1 2">
    <name type="scientific">Polynucleobacter tropicus</name>
    <dbReference type="NCBI Taxonomy" id="1743174"/>
    <lineage>
        <taxon>Bacteria</taxon>
        <taxon>Pseudomonadati</taxon>
        <taxon>Pseudomonadota</taxon>
        <taxon>Betaproteobacteria</taxon>
        <taxon>Burkholderiales</taxon>
        <taxon>Burkholderiaceae</taxon>
        <taxon>Polynucleobacter</taxon>
    </lineage>
</organism>
<dbReference type="Pfam" id="PF20346">
    <property type="entry name" value="DUF6641"/>
    <property type="match status" value="1"/>
</dbReference>
<dbReference type="AlphaFoldDB" id="A0A6M9PZT9"/>
<reference evidence="1 2" key="1">
    <citation type="submission" date="2018-04" db="EMBL/GenBank/DDBJ databases">
        <title>Polynucleobacter sp. UH21B genome.</title>
        <authorList>
            <person name="Hahn M.W."/>
        </authorList>
    </citation>
    <scope>NUCLEOTIDE SEQUENCE [LARGE SCALE GENOMIC DNA]</scope>
    <source>
        <strain evidence="1 2">MWH-UH21B</strain>
    </source>
</reference>
<dbReference type="KEGG" id="ptrp:DCO17_10275"/>
<gene>
    <name evidence="1" type="ORF">DCO17_10275</name>
</gene>
<evidence type="ECO:0000313" key="1">
    <source>
        <dbReference type="EMBL" id="QKM65771.1"/>
    </source>
</evidence>
<keyword evidence="2" id="KW-1185">Reference proteome</keyword>